<keyword evidence="1" id="KW-0812">Transmembrane</keyword>
<name>A0A5C6WVI4_9DELT</name>
<dbReference type="OrthoDB" id="5507168at2"/>
<evidence type="ECO:0000313" key="3">
    <source>
        <dbReference type="EMBL" id="TXD32777.1"/>
    </source>
</evidence>
<keyword evidence="1" id="KW-1133">Transmembrane helix</keyword>
<feature type="transmembrane region" description="Helical" evidence="1">
    <location>
        <begin position="76"/>
        <end position="94"/>
    </location>
</feature>
<feature type="transmembrane region" description="Helical" evidence="1">
    <location>
        <begin position="338"/>
        <end position="357"/>
    </location>
</feature>
<keyword evidence="1" id="KW-0472">Membrane</keyword>
<feature type="transmembrane region" description="Helical" evidence="1">
    <location>
        <begin position="233"/>
        <end position="257"/>
    </location>
</feature>
<feature type="transmembrane region" description="Helical" evidence="1">
    <location>
        <begin position="42"/>
        <end position="64"/>
    </location>
</feature>
<accession>A0A5C6WVI4</accession>
<feature type="transmembrane region" description="Helical" evidence="1">
    <location>
        <begin position="312"/>
        <end position="332"/>
    </location>
</feature>
<evidence type="ECO:0000256" key="1">
    <source>
        <dbReference type="SAM" id="Phobius"/>
    </source>
</evidence>
<proteinExistence type="predicted"/>
<reference evidence="3 4" key="1">
    <citation type="submission" date="2019-08" db="EMBL/GenBank/DDBJ databases">
        <title>Bradymonadales sp. TMQ2.</title>
        <authorList>
            <person name="Liang Q."/>
        </authorList>
    </citation>
    <scope>NUCLEOTIDE SEQUENCE [LARGE SCALE GENOMIC DNA]</scope>
    <source>
        <strain evidence="3 4">TMQ2</strain>
    </source>
</reference>
<dbReference type="RefSeq" id="WP_146975998.1">
    <property type="nucleotide sequence ID" value="NZ_VOSL01000108.1"/>
</dbReference>
<feature type="signal peptide" evidence="2">
    <location>
        <begin position="1"/>
        <end position="26"/>
    </location>
</feature>
<feature type="transmembrane region" description="Helical" evidence="1">
    <location>
        <begin position="378"/>
        <end position="397"/>
    </location>
</feature>
<keyword evidence="2" id="KW-0732">Signal</keyword>
<dbReference type="AlphaFoldDB" id="A0A5C6WVI4"/>
<feature type="transmembrane region" description="Helical" evidence="1">
    <location>
        <begin position="269"/>
        <end position="300"/>
    </location>
</feature>
<protein>
    <submittedName>
        <fullName evidence="3">Uncharacterized protein</fullName>
    </submittedName>
</protein>
<dbReference type="EMBL" id="VOSL01000108">
    <property type="protein sequence ID" value="TXD32777.1"/>
    <property type="molecule type" value="Genomic_DNA"/>
</dbReference>
<feature type="transmembrane region" description="Helical" evidence="1">
    <location>
        <begin position="100"/>
        <end position="118"/>
    </location>
</feature>
<evidence type="ECO:0000256" key="2">
    <source>
        <dbReference type="SAM" id="SignalP"/>
    </source>
</evidence>
<organism evidence="3 4">
    <name type="scientific">Lujinxingia vulgaris</name>
    <dbReference type="NCBI Taxonomy" id="2600176"/>
    <lineage>
        <taxon>Bacteria</taxon>
        <taxon>Deltaproteobacteria</taxon>
        <taxon>Bradymonadales</taxon>
        <taxon>Lujinxingiaceae</taxon>
        <taxon>Lujinxingia</taxon>
    </lineage>
</organism>
<evidence type="ECO:0000313" key="4">
    <source>
        <dbReference type="Proteomes" id="UP000321046"/>
    </source>
</evidence>
<dbReference type="Proteomes" id="UP000321046">
    <property type="component" value="Unassembled WGS sequence"/>
</dbReference>
<gene>
    <name evidence="3" type="ORF">FRC96_16370</name>
</gene>
<sequence length="452" mass="46353">MSKRWIRPATGLSALGMLMWVRAAHAADAGQAMVLAQGSTLRVLVGLGLVACATLLAYLSPGLLGRRTGVVTGAHYVALGILVVPVGGLLRAEVTPVLEPMMALTVGAIALAAGLRLSPARLGEIGAADLKLGAIISGVGALVMVALPLALLRGSVPPEVWDATGAGLAALGVLALCADDDQLQRLSATLGVSSPAAARAARVSQACALAALLGVLAWFSWHHDAIAGVAEGVLPLVGLGLHLGLGALAGGLAGALLQGRPDDDRMITIVLGVGVTLSAVAWVANLSVVAVNAVAGIIMASMSSESLRLTRVLDALSAPLYVLALFFAGTMWAGGSPAFIWGAALLFVLLRYAGRVLGVAAYRPRLRGLRPDPGTHRALWAPGALGAALVIDLAHALQPEPGAARMVSALILALFLADLLAWVLLRGWLIDISEVDAERRAHSPWGSWQEER</sequence>
<feature type="chain" id="PRO_5023068104" evidence="2">
    <location>
        <begin position="27"/>
        <end position="452"/>
    </location>
</feature>
<feature type="transmembrane region" description="Helical" evidence="1">
    <location>
        <begin position="403"/>
        <end position="425"/>
    </location>
</feature>
<feature type="transmembrane region" description="Helical" evidence="1">
    <location>
        <begin position="130"/>
        <end position="151"/>
    </location>
</feature>
<feature type="transmembrane region" description="Helical" evidence="1">
    <location>
        <begin position="203"/>
        <end position="221"/>
    </location>
</feature>
<comment type="caution">
    <text evidence="3">The sequence shown here is derived from an EMBL/GenBank/DDBJ whole genome shotgun (WGS) entry which is preliminary data.</text>
</comment>